<dbReference type="PANTHER" id="PTHR42834:SF1">
    <property type="entry name" value="ENDONUCLEASE_EXONUCLEASE_PHOSPHATASE FAMILY PROTEIN (AFU_ORTHOLOGUE AFUA_3G09210)"/>
    <property type="match status" value="1"/>
</dbReference>
<evidence type="ECO:0000256" key="2">
    <source>
        <dbReference type="SAM" id="SignalP"/>
    </source>
</evidence>
<dbReference type="PANTHER" id="PTHR42834">
    <property type="entry name" value="ENDONUCLEASE/EXONUCLEASE/PHOSPHATASE FAMILY PROTEIN (AFU_ORTHOLOGUE AFUA_3G09210)"/>
    <property type="match status" value="1"/>
</dbReference>
<name>A0A1G6WRN2_9GAMM</name>
<evidence type="ECO:0000256" key="1">
    <source>
        <dbReference type="SAM" id="MobiDB-lite"/>
    </source>
</evidence>
<dbReference type="Proteomes" id="UP000199603">
    <property type="component" value="Unassembled WGS sequence"/>
</dbReference>
<keyword evidence="2" id="KW-0732">Signal</keyword>
<dbReference type="InterPro" id="IPR036691">
    <property type="entry name" value="Endo/exonu/phosph_ase_sf"/>
</dbReference>
<reference evidence="4 5" key="1">
    <citation type="submission" date="2016-10" db="EMBL/GenBank/DDBJ databases">
        <authorList>
            <person name="de Groot N.N."/>
        </authorList>
    </citation>
    <scope>NUCLEOTIDE SEQUENCE [LARGE SCALE GENOMIC DNA]</scope>
    <source>
        <strain evidence="4 5">DSM 16957</strain>
    </source>
</reference>
<dbReference type="NCBIfam" id="NF033681">
    <property type="entry name" value="ExeM_NucH_DNase"/>
    <property type="match status" value="1"/>
</dbReference>
<proteinExistence type="predicted"/>
<dbReference type="CDD" id="cd10283">
    <property type="entry name" value="MnuA_DNase1-like"/>
    <property type="match status" value="1"/>
</dbReference>
<protein>
    <recommendedName>
        <fullName evidence="3">Endonuclease/exonuclease/phosphatase domain-containing protein</fullName>
    </recommendedName>
</protein>
<dbReference type="RefSeq" id="WP_091242339.1">
    <property type="nucleotide sequence ID" value="NZ_FNAG01000005.1"/>
</dbReference>
<gene>
    <name evidence="4" type="ORF">SAMN04488509_105133</name>
</gene>
<feature type="signal peptide" evidence="2">
    <location>
        <begin position="1"/>
        <end position="28"/>
    </location>
</feature>
<feature type="compositionally biased region" description="Polar residues" evidence="1">
    <location>
        <begin position="23"/>
        <end position="32"/>
    </location>
</feature>
<evidence type="ECO:0000313" key="5">
    <source>
        <dbReference type="Proteomes" id="UP000199603"/>
    </source>
</evidence>
<dbReference type="GO" id="GO:0003824">
    <property type="term" value="F:catalytic activity"/>
    <property type="evidence" value="ECO:0007669"/>
    <property type="project" value="InterPro"/>
</dbReference>
<dbReference type="EMBL" id="FNAG01000005">
    <property type="protein sequence ID" value="SDD68481.1"/>
    <property type="molecule type" value="Genomic_DNA"/>
</dbReference>
<dbReference type="Gene3D" id="3.60.10.10">
    <property type="entry name" value="Endonuclease/exonuclease/phosphatase"/>
    <property type="match status" value="1"/>
</dbReference>
<dbReference type="InterPro" id="IPR005135">
    <property type="entry name" value="Endo/exonuclease/phosphatase"/>
</dbReference>
<dbReference type="Pfam" id="PF03372">
    <property type="entry name" value="Exo_endo_phos"/>
    <property type="match status" value="1"/>
</dbReference>
<evidence type="ECO:0000313" key="4">
    <source>
        <dbReference type="EMBL" id="SDD68481.1"/>
    </source>
</evidence>
<feature type="domain" description="Endonuclease/exonuclease/phosphatase" evidence="3">
    <location>
        <begin position="291"/>
        <end position="594"/>
    </location>
</feature>
<dbReference type="STRING" id="265719.SAMN04488509_105133"/>
<sequence length="609" mass="65498">MNLPRLSRLALLLALPLLPACTPSQDSAQVPTSPRRIGELQGSGERSPFEGQRLRIQGVVTGNFGGLGGFFLQDAVGEDDGDAATSDGIFVQWPRESEPRVRRGDRVRVNAVVSELGPEGATMTTLTEAKVEVLGRGAAAAVVIGEAPTRAADHERHEGMWLRIEAPLTVSGNDGLLRFGELAVSFGERLRQVTDVFPPGAEARAFSQEQDRRSLILDDGRRGEYPERLWFLPEPLSHAAPLRAGSTLAGAEGLLEQRGNRWALQLRRDLVITAQAPRPQPPSLQDGLRVASFNLENFFNGNGRGAGFPTPRGAASAEDLARQRAKLVQVLSTARADVAGLVEVENDGYGARSALAELVDALNAAMAEAAGDPAAGDYRFVRTAEGLGEDQIRVALIYRSGAVEPIGEPAALYGGAFERGSRVPLLQTFKPLAGGAPFSVVVNHWKSKGGCENAEGGDRDLGDGQACWNAARVAAARELLQWLDKDPSGGADGGRRLIVGDLNAYSQEDPVRLLRNAGYRDALELAGRRDQFSYNFRGYAGSLDHALASPALASEVRDARIWAINADESEAFKYRSHARNPDWYSAEPWASSDHDPLILVLRQPRADAS</sequence>
<feature type="region of interest" description="Disordered" evidence="1">
    <location>
        <begin position="23"/>
        <end position="48"/>
    </location>
</feature>
<dbReference type="AlphaFoldDB" id="A0A1G6WRN2"/>
<accession>A0A1G6WRN2</accession>
<dbReference type="OrthoDB" id="9800417at2"/>
<dbReference type="InterPro" id="IPR047971">
    <property type="entry name" value="ExeM-like"/>
</dbReference>
<evidence type="ECO:0000259" key="3">
    <source>
        <dbReference type="Pfam" id="PF03372"/>
    </source>
</evidence>
<dbReference type="SUPFAM" id="SSF56219">
    <property type="entry name" value="DNase I-like"/>
    <property type="match status" value="1"/>
</dbReference>
<organism evidence="4 5">
    <name type="scientific">Aquimonas voraii</name>
    <dbReference type="NCBI Taxonomy" id="265719"/>
    <lineage>
        <taxon>Bacteria</taxon>
        <taxon>Pseudomonadati</taxon>
        <taxon>Pseudomonadota</taxon>
        <taxon>Gammaproteobacteria</taxon>
        <taxon>Lysobacterales</taxon>
        <taxon>Lysobacteraceae</taxon>
        <taxon>Aquimonas</taxon>
    </lineage>
</organism>
<feature type="chain" id="PRO_5011712368" description="Endonuclease/exonuclease/phosphatase domain-containing protein" evidence="2">
    <location>
        <begin position="29"/>
        <end position="609"/>
    </location>
</feature>
<keyword evidence="5" id="KW-1185">Reference proteome</keyword>